<proteinExistence type="inferred from homology"/>
<dbReference type="GO" id="GO:0016614">
    <property type="term" value="F:oxidoreductase activity, acting on CH-OH group of donors"/>
    <property type="evidence" value="ECO:0007669"/>
    <property type="project" value="InterPro"/>
</dbReference>
<evidence type="ECO:0000256" key="4">
    <source>
        <dbReference type="ARBA" id="ARBA00022827"/>
    </source>
</evidence>
<dbReference type="PANTHER" id="PTHR11552">
    <property type="entry name" value="GLUCOSE-METHANOL-CHOLINE GMC OXIDOREDUCTASE"/>
    <property type="match status" value="1"/>
</dbReference>
<name>A0A2P7AS42_9HYPH</name>
<dbReference type="Gene3D" id="3.30.560.10">
    <property type="entry name" value="Glucose Oxidase, domain 3"/>
    <property type="match status" value="1"/>
</dbReference>
<dbReference type="NCBIfam" id="NF002550">
    <property type="entry name" value="PRK02106.1"/>
    <property type="match status" value="1"/>
</dbReference>
<dbReference type="PIRSF" id="PIRSF000137">
    <property type="entry name" value="Alcohol_oxidase"/>
    <property type="match status" value="1"/>
</dbReference>
<keyword evidence="4 5" id="KW-0274">FAD</keyword>
<evidence type="ECO:0000256" key="5">
    <source>
        <dbReference type="PIRSR" id="PIRSR000137-2"/>
    </source>
</evidence>
<dbReference type="InterPro" id="IPR012132">
    <property type="entry name" value="GMC_OxRdtase"/>
</dbReference>
<dbReference type="Gene3D" id="3.50.50.60">
    <property type="entry name" value="FAD/NAD(P)-binding domain"/>
    <property type="match status" value="1"/>
</dbReference>
<evidence type="ECO:0000256" key="2">
    <source>
        <dbReference type="ARBA" id="ARBA00010790"/>
    </source>
</evidence>
<comment type="similarity">
    <text evidence="2 6">Belongs to the GMC oxidoreductase family.</text>
</comment>
<evidence type="ECO:0000256" key="1">
    <source>
        <dbReference type="ARBA" id="ARBA00001974"/>
    </source>
</evidence>
<dbReference type="Pfam" id="PF05199">
    <property type="entry name" value="GMC_oxred_C"/>
    <property type="match status" value="1"/>
</dbReference>
<evidence type="ECO:0000259" key="7">
    <source>
        <dbReference type="PROSITE" id="PS00623"/>
    </source>
</evidence>
<evidence type="ECO:0000256" key="3">
    <source>
        <dbReference type="ARBA" id="ARBA00022630"/>
    </source>
</evidence>
<keyword evidence="3 6" id="KW-0285">Flavoprotein</keyword>
<feature type="domain" description="Glucose-methanol-choline oxidoreductase N-terminal" evidence="7">
    <location>
        <begin position="82"/>
        <end position="105"/>
    </location>
</feature>
<evidence type="ECO:0000313" key="10">
    <source>
        <dbReference type="Proteomes" id="UP000241158"/>
    </source>
</evidence>
<keyword evidence="10" id="KW-1185">Reference proteome</keyword>
<dbReference type="InterPro" id="IPR036188">
    <property type="entry name" value="FAD/NAD-bd_sf"/>
</dbReference>
<sequence>MMDREYDYIVVGGGSAGCVVASRLSEDSNARVLLLEFGKKNDGPLVRWPAGYAKLQGPKFRYEWETVPQTALNNRRLLFPQGKILGGGSSVNSMVYIRGNRRDYDQWRDLGNEGWGYDDLLPYFRKSEDNERYIDDYHGQGGLLGVSDQRSPIDLTRVYLRAAQQAGYPYNTDFNGAQQYGVGYYQVTQRAVRRSSSAQAFIYPFSDRRNLTVQTQARVLKVHVEKGRAVGVDVAVNGNVNRIAAGSEVILCAGAINSPKILLLSGVGPSGALKKAGVEVRHDLPGVGKNLQDHLDVYCCASLREPVSYNGHDKGLMALWHATQFLAFGTGAVTSNVCEGGGFVSTDGNTDWPDIQMHFLPAYVIDHGRVKVRGHGMTLNTAYLRPESRGEVSLASANPADEPIIDPKYMTHQNDWAHTINGFKIAREIFAQPAFSKLYKSEHLPGSASASEEDLRAYVRQWSKTDFHPAGTCKMGSDDLAVVDPNLNVRGIDGLRVIDASIMPTLVSGNTNAPSIMIGERGADAIKGAKLPLEPVPA</sequence>
<gene>
    <name evidence="9" type="ORF">CU100_17345</name>
</gene>
<keyword evidence="9" id="KW-0436">Ligase</keyword>
<feature type="binding site" evidence="5">
    <location>
        <begin position="92"/>
        <end position="95"/>
    </location>
    <ligand>
        <name>FAD</name>
        <dbReference type="ChEBI" id="CHEBI:57692"/>
    </ligand>
</feature>
<dbReference type="SUPFAM" id="SSF54373">
    <property type="entry name" value="FAD-linked reductases, C-terminal domain"/>
    <property type="match status" value="1"/>
</dbReference>
<evidence type="ECO:0000256" key="6">
    <source>
        <dbReference type="RuleBase" id="RU003968"/>
    </source>
</evidence>
<dbReference type="AlphaFoldDB" id="A0A2P7AS42"/>
<dbReference type="InterPro" id="IPR000172">
    <property type="entry name" value="GMC_OxRdtase_N"/>
</dbReference>
<dbReference type="OrthoDB" id="9785276at2"/>
<accession>A0A2P7AS42</accession>
<organism evidence="9 10">
    <name type="scientific">Phyllobacterium endophyticum</name>
    <dbReference type="NCBI Taxonomy" id="1149773"/>
    <lineage>
        <taxon>Bacteria</taxon>
        <taxon>Pseudomonadati</taxon>
        <taxon>Pseudomonadota</taxon>
        <taxon>Alphaproteobacteria</taxon>
        <taxon>Hyphomicrobiales</taxon>
        <taxon>Phyllobacteriaceae</taxon>
        <taxon>Phyllobacterium</taxon>
    </lineage>
</organism>
<dbReference type="InterPro" id="IPR007867">
    <property type="entry name" value="GMC_OxRtase_C"/>
</dbReference>
<evidence type="ECO:0000259" key="8">
    <source>
        <dbReference type="PROSITE" id="PS00624"/>
    </source>
</evidence>
<feature type="domain" description="Glucose-methanol-choline oxidoreductase N-terminal" evidence="8">
    <location>
        <begin position="254"/>
        <end position="268"/>
    </location>
</feature>
<dbReference type="GO" id="GO:0016874">
    <property type="term" value="F:ligase activity"/>
    <property type="evidence" value="ECO:0007669"/>
    <property type="project" value="UniProtKB-KW"/>
</dbReference>
<reference evidence="10" key="1">
    <citation type="submission" date="2017-11" db="EMBL/GenBank/DDBJ databases">
        <authorList>
            <person name="Kuznetsova I."/>
            <person name="Sazanova A."/>
            <person name="Chirak E."/>
            <person name="Safronova V."/>
            <person name="Willems A."/>
        </authorList>
    </citation>
    <scope>NUCLEOTIDE SEQUENCE [LARGE SCALE GENOMIC DNA]</scope>
    <source>
        <strain evidence="10">PEPV15</strain>
    </source>
</reference>
<dbReference type="PANTHER" id="PTHR11552:SF147">
    <property type="entry name" value="CHOLINE DEHYDROGENASE, MITOCHONDRIAL"/>
    <property type="match status" value="1"/>
</dbReference>
<comment type="cofactor">
    <cofactor evidence="1 5">
        <name>FAD</name>
        <dbReference type="ChEBI" id="CHEBI:57692"/>
    </cofactor>
</comment>
<dbReference type="EMBL" id="PGGN01000003">
    <property type="protein sequence ID" value="PSH57039.1"/>
    <property type="molecule type" value="Genomic_DNA"/>
</dbReference>
<dbReference type="Proteomes" id="UP000241158">
    <property type="component" value="Unassembled WGS sequence"/>
</dbReference>
<evidence type="ECO:0000313" key="9">
    <source>
        <dbReference type="EMBL" id="PSH57039.1"/>
    </source>
</evidence>
<dbReference type="PROSITE" id="PS00623">
    <property type="entry name" value="GMC_OXRED_1"/>
    <property type="match status" value="1"/>
</dbReference>
<dbReference type="SUPFAM" id="SSF51905">
    <property type="entry name" value="FAD/NAD(P)-binding domain"/>
    <property type="match status" value="1"/>
</dbReference>
<dbReference type="RefSeq" id="WP_106717806.1">
    <property type="nucleotide sequence ID" value="NZ_JACHXT010000003.1"/>
</dbReference>
<dbReference type="GO" id="GO:0050660">
    <property type="term" value="F:flavin adenine dinucleotide binding"/>
    <property type="evidence" value="ECO:0007669"/>
    <property type="project" value="InterPro"/>
</dbReference>
<dbReference type="PROSITE" id="PS00624">
    <property type="entry name" value="GMC_OXRED_2"/>
    <property type="match status" value="1"/>
</dbReference>
<dbReference type="PROSITE" id="PS51257">
    <property type="entry name" value="PROKAR_LIPOPROTEIN"/>
    <property type="match status" value="1"/>
</dbReference>
<dbReference type="Pfam" id="PF00732">
    <property type="entry name" value="GMC_oxred_N"/>
    <property type="match status" value="1"/>
</dbReference>
<feature type="binding site" evidence="5">
    <location>
        <position position="219"/>
    </location>
    <ligand>
        <name>FAD</name>
        <dbReference type="ChEBI" id="CHEBI:57692"/>
    </ligand>
</feature>
<protein>
    <submittedName>
        <fullName evidence="9">Alanine-phosphoribitol ligase</fullName>
    </submittedName>
</protein>
<comment type="caution">
    <text evidence="9">The sequence shown here is derived from an EMBL/GenBank/DDBJ whole genome shotgun (WGS) entry which is preliminary data.</text>
</comment>